<evidence type="ECO:0000313" key="3">
    <source>
        <dbReference type="Proteomes" id="UP000242320"/>
    </source>
</evidence>
<sequence length="613" mass="64853">MNLTDDEQKLLRCVEVGSPYFGSNATIRGSVIRAIAIGELVAKPNPNGINIACAKIKDALILLNVSTDLQLHFKACSFEKTILATGARIPILRFENCQLHASMGPAIGAEGLKVSGGFTMHDCTVEVREANAAIELDNCEVGGHLSFQRTVVINPAGQCISGDRAKIGSNLTLAGVRAKSGGGNLGAIRFSIAEIGGKINFTEDSSIESHGGPAAVFDGTKTGDNFHAIGLTAHASAAKQGTLRLDAMDIGGQLVLHRCGVANQSSVAVSADRLRVHGSVMIGPETWIYGSGPSAALRLMGAKVDGNLSFENTAIFNGTGPAIAAETAVVDGHLHLNGGLRVEGAGSEGVIRLGGAYVGRRLQADAAGTAIPCGGLVLDLGDTTVGRLELNPRFVDDNSRWLNIDRLSYTGLPMGATRSQWISLVRDNTTDYSPQAWRQLSDAYRNAGHDNDARRVLFAQQRDRADRTLRPAGRESEGRFRLWMQRRWLAILRVTIGYGYQVGRALVWLAVIAILSVALGLVAGNVAYRGELTATRQSAPGTAPSACSSVEQVGLGLGIGLPLIKQATPDNCHVNTVNPLGQLVTVAGWVLQLVAWVFATLFIAGFTKVIRVN</sequence>
<dbReference type="AlphaFoldDB" id="A0A1X2LFN7"/>
<dbReference type="OrthoDB" id="4963680at2"/>
<proteinExistence type="predicted"/>
<feature type="transmembrane region" description="Helical" evidence="1">
    <location>
        <begin position="506"/>
        <end position="528"/>
    </location>
</feature>
<accession>A0A1X2LFN7</accession>
<evidence type="ECO:0008006" key="4">
    <source>
        <dbReference type="Google" id="ProtNLM"/>
    </source>
</evidence>
<reference evidence="2 3" key="1">
    <citation type="submission" date="2017-04" db="EMBL/GenBank/DDBJ databases">
        <title>The new phylogeny of genus Mycobacterium.</title>
        <authorList>
            <person name="Tortoli E."/>
            <person name="Trovato A."/>
            <person name="Cirillo D.M."/>
        </authorList>
    </citation>
    <scope>NUCLEOTIDE SEQUENCE [LARGE SCALE GENOMIC DNA]</scope>
    <source>
        <strain evidence="2 3">DSM 45247</strain>
    </source>
</reference>
<protein>
    <recommendedName>
        <fullName evidence="4">Oxidoreductase</fullName>
    </recommendedName>
</protein>
<comment type="caution">
    <text evidence="2">The sequence shown here is derived from an EMBL/GenBank/DDBJ whole genome shotgun (WGS) entry which is preliminary data.</text>
</comment>
<feature type="transmembrane region" description="Helical" evidence="1">
    <location>
        <begin position="586"/>
        <end position="607"/>
    </location>
</feature>
<dbReference type="RefSeq" id="WP_085288011.1">
    <property type="nucleotide sequence ID" value="NZ_NCXM01000001.1"/>
</dbReference>
<dbReference type="Proteomes" id="UP000242320">
    <property type="component" value="Unassembled WGS sequence"/>
</dbReference>
<dbReference type="EMBL" id="NCXM01000001">
    <property type="protein sequence ID" value="OSC32303.1"/>
    <property type="molecule type" value="Genomic_DNA"/>
</dbReference>
<keyword evidence="1" id="KW-1133">Transmembrane helix</keyword>
<gene>
    <name evidence="2" type="ORF">B8W69_00460</name>
</gene>
<evidence type="ECO:0000256" key="1">
    <source>
        <dbReference type="SAM" id="Phobius"/>
    </source>
</evidence>
<organism evidence="2 3">
    <name type="scientific">Mycolicibacterium vulneris</name>
    <dbReference type="NCBI Taxonomy" id="547163"/>
    <lineage>
        <taxon>Bacteria</taxon>
        <taxon>Bacillati</taxon>
        <taxon>Actinomycetota</taxon>
        <taxon>Actinomycetes</taxon>
        <taxon>Mycobacteriales</taxon>
        <taxon>Mycobacteriaceae</taxon>
        <taxon>Mycolicibacterium</taxon>
    </lineage>
</organism>
<keyword evidence="3" id="KW-1185">Reference proteome</keyword>
<evidence type="ECO:0000313" key="2">
    <source>
        <dbReference type="EMBL" id="OSC32303.1"/>
    </source>
</evidence>
<keyword evidence="1" id="KW-0472">Membrane</keyword>
<keyword evidence="1" id="KW-0812">Transmembrane</keyword>
<name>A0A1X2LFN7_9MYCO</name>